<dbReference type="GeneID" id="69804055"/>
<comment type="similarity">
    <text evidence="3">Belongs to the ScpA family.</text>
</comment>
<name>A0A0R1YYL7_9LACO</name>
<reference evidence="4 5" key="1">
    <citation type="journal article" date="2015" name="Genome Announc.">
        <title>Expanding the biotechnology potential of lactobacilli through comparative genomics of 213 strains and associated genera.</title>
        <authorList>
            <person name="Sun Z."/>
            <person name="Harris H.M."/>
            <person name="McCann A."/>
            <person name="Guo C."/>
            <person name="Argimon S."/>
            <person name="Zhang W."/>
            <person name="Yang X."/>
            <person name="Jeffery I.B."/>
            <person name="Cooney J.C."/>
            <person name="Kagawa T.F."/>
            <person name="Liu W."/>
            <person name="Song Y."/>
            <person name="Salvetti E."/>
            <person name="Wrobel A."/>
            <person name="Rasinkangas P."/>
            <person name="Parkhill J."/>
            <person name="Rea M.C."/>
            <person name="O'Sullivan O."/>
            <person name="Ritari J."/>
            <person name="Douillard F.P."/>
            <person name="Paul Ross R."/>
            <person name="Yang R."/>
            <person name="Briner A.E."/>
            <person name="Felis G.E."/>
            <person name="de Vos W.M."/>
            <person name="Barrangou R."/>
            <person name="Klaenhammer T.R."/>
            <person name="Caufield P.W."/>
            <person name="Cui Y."/>
            <person name="Zhang H."/>
            <person name="O'Toole P.W."/>
        </authorList>
    </citation>
    <scope>NUCLEOTIDE SEQUENCE [LARGE SCALE GENOMIC DNA]</scope>
    <source>
        <strain evidence="4 5">DSM 5707</strain>
    </source>
</reference>
<keyword evidence="3" id="KW-0132">Cell division</keyword>
<dbReference type="InterPro" id="IPR023093">
    <property type="entry name" value="ScpA-like_C"/>
</dbReference>
<evidence type="ECO:0000256" key="3">
    <source>
        <dbReference type="HAMAP-Rule" id="MF_01805"/>
    </source>
</evidence>
<dbReference type="InterPro" id="IPR003768">
    <property type="entry name" value="ScpA"/>
</dbReference>
<keyword evidence="3" id="KW-0963">Cytoplasm</keyword>
<dbReference type="Pfam" id="PF02616">
    <property type="entry name" value="SMC_ScpA"/>
    <property type="match status" value="1"/>
</dbReference>
<accession>A0A0R1YYL7</accession>
<dbReference type="Gene3D" id="6.10.250.2410">
    <property type="match status" value="1"/>
</dbReference>
<dbReference type="RefSeq" id="WP_057909179.1">
    <property type="nucleotide sequence ID" value="NZ_AZGK01000001.1"/>
</dbReference>
<dbReference type="PANTHER" id="PTHR33969">
    <property type="entry name" value="SEGREGATION AND CONDENSATION PROTEIN A"/>
    <property type="match status" value="1"/>
</dbReference>
<proteinExistence type="inferred from homology"/>
<comment type="function">
    <text evidence="3">Participates in chromosomal partition during cell division. May act via the formation of a condensin-like complex containing Smc and ScpB that pull DNA away from mid-cell into both cell halves.</text>
</comment>
<dbReference type="PATRIC" id="fig|1423784.4.peg.263"/>
<gene>
    <name evidence="3" type="primary">scpA</name>
    <name evidence="4" type="ORF">FC51_GL000265</name>
</gene>
<dbReference type="GO" id="GO:0051301">
    <property type="term" value="P:cell division"/>
    <property type="evidence" value="ECO:0007669"/>
    <property type="project" value="UniProtKB-KW"/>
</dbReference>
<evidence type="ECO:0000313" key="5">
    <source>
        <dbReference type="Proteomes" id="UP000051957"/>
    </source>
</evidence>
<sequence length="249" mass="28971">MPETIQPELHLNDFDGPLEVLLHLIQESKMDIYDIQISTITEQYMQYIYDAQQLNLEIVGEYFVMAAKLMVIKSKMLLPNEVDDDSDDEHEDPREELVSQLLNYKRYKMVAQDMKRREAFRRQSFTRSELTVPATKDELIQPSPFNSGDIMASYVDALKHFKYNQPMSTVIHEWAYTIEGQSQKVRALLKRDHARISFDTLVNKADQPEEIVTDFLAILEMAKYNEVVLNQSDAESAIEIRRGPGYIDQ</sequence>
<comment type="subunit">
    <text evidence="3">Component of a cohesin-like complex composed of ScpA, ScpB and the Smc homodimer, in which ScpA and ScpB bind to the head domain of Smc. The presence of the three proteins is required for the association of the complex with DNA.</text>
</comment>
<comment type="caution">
    <text evidence="4">The sequence shown here is derived from an EMBL/GenBank/DDBJ whole genome shotgun (WGS) entry which is preliminary data.</text>
</comment>
<dbReference type="AlphaFoldDB" id="A0A0R1YYL7"/>
<keyword evidence="3" id="KW-0131">Cell cycle</keyword>
<evidence type="ECO:0000256" key="2">
    <source>
        <dbReference type="ARBA" id="ARBA00044777"/>
    </source>
</evidence>
<keyword evidence="1 3" id="KW-0159">Chromosome partition</keyword>
<dbReference type="GO" id="GO:0006260">
    <property type="term" value="P:DNA replication"/>
    <property type="evidence" value="ECO:0007669"/>
    <property type="project" value="UniProtKB-UniRule"/>
</dbReference>
<dbReference type="Gene3D" id="1.10.10.580">
    <property type="entry name" value="Structural maintenance of chromosome 1. Chain E"/>
    <property type="match status" value="1"/>
</dbReference>
<comment type="subcellular location">
    <subcellularLocation>
        <location evidence="3">Cytoplasm</location>
    </subcellularLocation>
    <text evidence="3">Associated with two foci at the outer edges of the nucleoid region in young cells, and at four foci within both cell halves in older cells.</text>
</comment>
<dbReference type="PANTHER" id="PTHR33969:SF2">
    <property type="entry name" value="SEGREGATION AND CONDENSATION PROTEIN A"/>
    <property type="match status" value="1"/>
</dbReference>
<dbReference type="Proteomes" id="UP000051957">
    <property type="component" value="Unassembled WGS sequence"/>
</dbReference>
<evidence type="ECO:0000313" key="4">
    <source>
        <dbReference type="EMBL" id="KRM47784.1"/>
    </source>
</evidence>
<dbReference type="EMBL" id="AZGK01000001">
    <property type="protein sequence ID" value="KRM47784.1"/>
    <property type="molecule type" value="Genomic_DNA"/>
</dbReference>
<dbReference type="HAMAP" id="MF_01805">
    <property type="entry name" value="ScpA"/>
    <property type="match status" value="1"/>
</dbReference>
<protein>
    <recommendedName>
        <fullName evidence="2 3">Segregation and condensation protein A</fullName>
    </recommendedName>
</protein>
<evidence type="ECO:0000256" key="1">
    <source>
        <dbReference type="ARBA" id="ARBA00022829"/>
    </source>
</evidence>
<dbReference type="GO" id="GO:0007059">
    <property type="term" value="P:chromosome segregation"/>
    <property type="evidence" value="ECO:0007669"/>
    <property type="project" value="UniProtKB-UniRule"/>
</dbReference>
<organism evidence="4 5">
    <name type="scientific">Lentilactobacillus parabuchneri DSM 5707 = NBRC 107865</name>
    <dbReference type="NCBI Taxonomy" id="1423784"/>
    <lineage>
        <taxon>Bacteria</taxon>
        <taxon>Bacillati</taxon>
        <taxon>Bacillota</taxon>
        <taxon>Bacilli</taxon>
        <taxon>Lactobacillales</taxon>
        <taxon>Lactobacillaceae</taxon>
        <taxon>Lentilactobacillus</taxon>
    </lineage>
</organism>
<dbReference type="GO" id="GO:0005737">
    <property type="term" value="C:cytoplasm"/>
    <property type="evidence" value="ECO:0007669"/>
    <property type="project" value="UniProtKB-SubCell"/>
</dbReference>